<organism evidence="1">
    <name type="scientific">marine metagenome</name>
    <dbReference type="NCBI Taxonomy" id="408172"/>
    <lineage>
        <taxon>unclassified sequences</taxon>
        <taxon>metagenomes</taxon>
        <taxon>ecological metagenomes</taxon>
    </lineage>
</organism>
<evidence type="ECO:0000313" key="1">
    <source>
        <dbReference type="EMBL" id="SVA67414.1"/>
    </source>
</evidence>
<accession>A0A381XRL8</accession>
<sequence length="26" mass="3110">MDEWGLWHSEPILIPMQIARDEEIVT</sequence>
<protein>
    <submittedName>
        <fullName evidence="1">Uncharacterized protein</fullName>
    </submittedName>
</protein>
<reference evidence="1" key="1">
    <citation type="submission" date="2018-05" db="EMBL/GenBank/DDBJ databases">
        <authorList>
            <person name="Lanie J.A."/>
            <person name="Ng W.-L."/>
            <person name="Kazmierczak K.M."/>
            <person name="Andrzejewski T.M."/>
            <person name="Davidsen T.M."/>
            <person name="Wayne K.J."/>
            <person name="Tettelin H."/>
            <person name="Glass J.I."/>
            <person name="Rusch D."/>
            <person name="Podicherti R."/>
            <person name="Tsui H.-C.T."/>
            <person name="Winkler M.E."/>
        </authorList>
    </citation>
    <scope>NUCLEOTIDE SEQUENCE</scope>
</reference>
<proteinExistence type="predicted"/>
<dbReference type="EMBL" id="UINC01016134">
    <property type="protein sequence ID" value="SVA67414.1"/>
    <property type="molecule type" value="Genomic_DNA"/>
</dbReference>
<gene>
    <name evidence="1" type="ORF">METZ01_LOCUS120268</name>
</gene>
<dbReference type="AlphaFoldDB" id="A0A381XRL8"/>
<name>A0A381XRL8_9ZZZZ</name>